<evidence type="ECO:0000313" key="2">
    <source>
        <dbReference type="EMBL" id="OLQ06937.1"/>
    </source>
</evidence>
<comment type="caution">
    <text evidence="2">The sequence shown here is derived from an EMBL/GenBank/DDBJ whole genome shotgun (WGS) entry which is preliminary data.</text>
</comment>
<keyword evidence="1" id="KW-0812">Transmembrane</keyword>
<feature type="transmembrane region" description="Helical" evidence="1">
    <location>
        <begin position="107"/>
        <end position="127"/>
    </location>
</feature>
<sequence>MHRRPLASYCVSDRSIMQRKEKRGLSVLLLAAVGIIICRCWQPTFVPPAAGQNQLRTPDVRSPDLPQSAVALAGLAPLVLAPEASVAQGWETAVMLPLELINTGLNLFKTALGIYALMSWLYAFGIIDMRNDIVMKVQGALSSVIDPVLNPLRSVIPPLGGFDISFMILWFVIEQAQAAAVTIMFGADSWRDGQLEFPSTPLGQAFGLASGEIFQYNRENFQFDNEQRISKDALGWHQLVQRYKMQVERFELFREDIEDLVKLTVDKMGRIMGKTPPSYIAVYFMAVGSGWLYLLMTVWLSMLYGISSSLQDFEQQGFQKALSMTPRRRSRAVAGYIVPSCWARASAGRPIAGALRCPSGDRALRRGGSMSSTGSEEQLALDASVVTTQHINEHEESPDLGRGYSGDNFHGARESICNATDYATAAACHAEYVYIELAMRWARGDSDPDAMLLINPKLDLKPVFHEAFRKDLRKDDNKGETSAPAQHVQMFRKLQSMPGTSHWWQCFDAYARVSMSLGVHQIVQAINLFVLGLTLVETHCPSVAIAITLTLQVAFSLTFMDVASLHRWQWVGIPGSQVVESAAGSARYQCRNAGDFKRAWNFSAKPTDEIMSLPRRFRAVLFTDVFGDSSYELRKQLKGACCHHTDPTDAEHALPPEPGRPGQMKRMAQVRAQLSECTGPEPMKYRFFLQDKALATCDNLSAMAQMALRRWEALPQPHLSDEDQAVLEQKRKEYTLSRKAP</sequence>
<name>A0A1Q9EHT0_SYMMI</name>
<feature type="transmembrane region" description="Helical" evidence="1">
    <location>
        <begin position="280"/>
        <end position="306"/>
    </location>
</feature>
<gene>
    <name evidence="2" type="ORF">AK812_SmicGene9745</name>
</gene>
<dbReference type="InterPro" id="IPR003425">
    <property type="entry name" value="CCB3/YggT"/>
</dbReference>
<keyword evidence="1" id="KW-1133">Transmembrane helix</keyword>
<reference evidence="2 3" key="1">
    <citation type="submission" date="2016-02" db="EMBL/GenBank/DDBJ databases">
        <title>Genome analysis of coral dinoflagellate symbionts highlights evolutionary adaptations to a symbiotic lifestyle.</title>
        <authorList>
            <person name="Aranda M."/>
            <person name="Li Y."/>
            <person name="Liew Y.J."/>
            <person name="Baumgarten S."/>
            <person name="Simakov O."/>
            <person name="Wilson M."/>
            <person name="Piel J."/>
            <person name="Ashoor H."/>
            <person name="Bougouffa S."/>
            <person name="Bajic V.B."/>
            <person name="Ryu T."/>
            <person name="Ravasi T."/>
            <person name="Bayer T."/>
            <person name="Micklem G."/>
            <person name="Kim H."/>
            <person name="Bhak J."/>
            <person name="Lajeunesse T.C."/>
            <person name="Voolstra C.R."/>
        </authorList>
    </citation>
    <scope>NUCLEOTIDE SEQUENCE [LARGE SCALE GENOMIC DNA]</scope>
    <source>
        <strain evidence="2 3">CCMP2467</strain>
    </source>
</reference>
<keyword evidence="3" id="KW-1185">Reference proteome</keyword>
<proteinExistence type="predicted"/>
<keyword evidence="1" id="KW-0472">Membrane</keyword>
<accession>A0A1Q9EHT0</accession>
<organism evidence="2 3">
    <name type="scientific">Symbiodinium microadriaticum</name>
    <name type="common">Dinoflagellate</name>
    <name type="synonym">Zooxanthella microadriatica</name>
    <dbReference type="NCBI Taxonomy" id="2951"/>
    <lineage>
        <taxon>Eukaryota</taxon>
        <taxon>Sar</taxon>
        <taxon>Alveolata</taxon>
        <taxon>Dinophyceae</taxon>
        <taxon>Suessiales</taxon>
        <taxon>Symbiodiniaceae</taxon>
        <taxon>Symbiodinium</taxon>
    </lineage>
</organism>
<evidence type="ECO:0000313" key="3">
    <source>
        <dbReference type="Proteomes" id="UP000186817"/>
    </source>
</evidence>
<evidence type="ECO:0000256" key="1">
    <source>
        <dbReference type="SAM" id="Phobius"/>
    </source>
</evidence>
<dbReference type="EMBL" id="LSRX01000149">
    <property type="protein sequence ID" value="OLQ06937.1"/>
    <property type="molecule type" value="Genomic_DNA"/>
</dbReference>
<protein>
    <submittedName>
        <fullName evidence="2">Uncharacterized protein</fullName>
    </submittedName>
</protein>
<dbReference type="AlphaFoldDB" id="A0A1Q9EHT0"/>
<dbReference type="OrthoDB" id="421863at2759"/>
<dbReference type="GO" id="GO:0016020">
    <property type="term" value="C:membrane"/>
    <property type="evidence" value="ECO:0007669"/>
    <property type="project" value="InterPro"/>
</dbReference>
<dbReference type="Proteomes" id="UP000186817">
    <property type="component" value="Unassembled WGS sequence"/>
</dbReference>
<dbReference type="Pfam" id="PF02325">
    <property type="entry name" value="CCB3_YggT"/>
    <property type="match status" value="1"/>
</dbReference>